<organism evidence="3">
    <name type="scientific">Mesocestoides corti</name>
    <name type="common">Flatworm</name>
    <dbReference type="NCBI Taxonomy" id="53468"/>
    <lineage>
        <taxon>Eukaryota</taxon>
        <taxon>Metazoa</taxon>
        <taxon>Spiralia</taxon>
        <taxon>Lophotrochozoa</taxon>
        <taxon>Platyhelminthes</taxon>
        <taxon>Cestoda</taxon>
        <taxon>Eucestoda</taxon>
        <taxon>Cyclophyllidea</taxon>
        <taxon>Mesocestoididae</taxon>
        <taxon>Mesocestoides</taxon>
    </lineage>
</organism>
<proteinExistence type="predicted"/>
<dbReference type="InterPro" id="IPR000219">
    <property type="entry name" value="DH_dom"/>
</dbReference>
<evidence type="ECO:0000259" key="2">
    <source>
        <dbReference type="PROSITE" id="PS50010"/>
    </source>
</evidence>
<reference evidence="3" key="1">
    <citation type="submission" date="2019-11" db="UniProtKB">
        <authorList>
            <consortium name="WormBaseParasite"/>
        </authorList>
    </citation>
    <scope>IDENTIFICATION</scope>
</reference>
<dbReference type="AlphaFoldDB" id="A0A5K3FM69"/>
<dbReference type="Gene3D" id="1.20.900.10">
    <property type="entry name" value="Dbl homology (DH) domain"/>
    <property type="match status" value="1"/>
</dbReference>
<dbReference type="InterPro" id="IPR035899">
    <property type="entry name" value="DBL_dom_sf"/>
</dbReference>
<feature type="compositionally biased region" description="Polar residues" evidence="1">
    <location>
        <begin position="10"/>
        <end position="24"/>
    </location>
</feature>
<feature type="region of interest" description="Disordered" evidence="1">
    <location>
        <begin position="1"/>
        <end position="61"/>
    </location>
</feature>
<dbReference type="GO" id="GO:0005085">
    <property type="term" value="F:guanyl-nucleotide exchange factor activity"/>
    <property type="evidence" value="ECO:0007669"/>
    <property type="project" value="InterPro"/>
</dbReference>
<dbReference type="WBParaSite" id="MCU_009712-RA">
    <property type="protein sequence ID" value="MCU_009712-RA"/>
    <property type="gene ID" value="MCU_009712"/>
</dbReference>
<accession>A0A5K3FM69</accession>
<sequence length="227" mass="25517">MGSDCDESEATVNVNNIRQDSASSEPPLPDDGEDVAQSADAHAEMQHRSGPPTPEPLPSPESLIASGQYLVDCPSWLAFLGEDKRMKYSNHFISRNDKIWELISTEIRFVDLLLVIRDVFLKAFLPKRCDSLDLAENLFPHIEVLLDAHTRLLYHMLAEHTATPDHVAKNFGRCFTRVLTDEMMNRLVEAYGALMFVQSSLSDRLGRLKADPAFAERLSVSSWPFVT</sequence>
<dbReference type="PROSITE" id="PS50010">
    <property type="entry name" value="DH_2"/>
    <property type="match status" value="1"/>
</dbReference>
<evidence type="ECO:0000313" key="3">
    <source>
        <dbReference type="WBParaSite" id="MCU_009712-RA"/>
    </source>
</evidence>
<evidence type="ECO:0000256" key="1">
    <source>
        <dbReference type="SAM" id="MobiDB-lite"/>
    </source>
</evidence>
<dbReference type="SUPFAM" id="SSF48065">
    <property type="entry name" value="DBL homology domain (DH-domain)"/>
    <property type="match status" value="1"/>
</dbReference>
<protein>
    <submittedName>
        <fullName evidence="3">DH domain-containing protein</fullName>
    </submittedName>
</protein>
<feature type="domain" description="DH" evidence="2">
    <location>
        <begin position="94"/>
        <end position="191"/>
    </location>
</feature>
<name>A0A5K3FM69_MESCO</name>
<dbReference type="Pfam" id="PF00621">
    <property type="entry name" value="RhoGEF"/>
    <property type="match status" value="1"/>
</dbReference>